<dbReference type="Proteomes" id="UP000433876">
    <property type="component" value="Unassembled WGS sequence"/>
</dbReference>
<organism evidence="4 5">
    <name type="scientific">Sordaria macrospora</name>
    <dbReference type="NCBI Taxonomy" id="5147"/>
    <lineage>
        <taxon>Eukaryota</taxon>
        <taxon>Fungi</taxon>
        <taxon>Dikarya</taxon>
        <taxon>Ascomycota</taxon>
        <taxon>Pezizomycotina</taxon>
        <taxon>Sordariomycetes</taxon>
        <taxon>Sordariomycetidae</taxon>
        <taxon>Sordariales</taxon>
        <taxon>Sordariaceae</taxon>
        <taxon>Sordaria</taxon>
    </lineage>
</organism>
<dbReference type="Gene3D" id="3.40.50.720">
    <property type="entry name" value="NAD(P)-binding Rossmann-like Domain"/>
    <property type="match status" value="1"/>
</dbReference>
<accession>A0A8S9A423</accession>
<reference evidence="4 5" key="1">
    <citation type="submission" date="2017-07" db="EMBL/GenBank/DDBJ databases">
        <title>Genome sequence of the Sordaria macrospora wild type strain R19027.</title>
        <authorList>
            <person name="Nowrousian M."/>
            <person name="Teichert I."/>
            <person name="Kueck U."/>
        </authorList>
    </citation>
    <scope>NUCLEOTIDE SEQUENCE [LARGE SCALE GENOMIC DNA]</scope>
    <source>
        <strain evidence="4 5">R19027</strain>
        <tissue evidence="4">Mycelium</tissue>
    </source>
</reference>
<name>A0A8S9A423_SORMA</name>
<dbReference type="SUPFAM" id="SSF51735">
    <property type="entry name" value="NAD(P)-binding Rossmann-fold domains"/>
    <property type="match status" value="1"/>
</dbReference>
<feature type="domain" description="Enoyl reductase (ER)" evidence="3">
    <location>
        <begin position="24"/>
        <end position="407"/>
    </location>
</feature>
<gene>
    <name evidence="4" type="ORF">SMACR_00250</name>
</gene>
<dbReference type="InterPro" id="IPR011032">
    <property type="entry name" value="GroES-like_sf"/>
</dbReference>
<evidence type="ECO:0000313" key="5">
    <source>
        <dbReference type="Proteomes" id="UP000433876"/>
    </source>
</evidence>
<proteinExistence type="inferred from homology"/>
<dbReference type="EMBL" id="NMPR01000001">
    <property type="protein sequence ID" value="KAA8636823.1"/>
    <property type="molecule type" value="Genomic_DNA"/>
</dbReference>
<dbReference type="InterPro" id="IPR036291">
    <property type="entry name" value="NAD(P)-bd_dom_sf"/>
</dbReference>
<dbReference type="PANTHER" id="PTHR45348:SF3">
    <property type="entry name" value="ENOYL REDUCTASE (ER) DOMAIN-CONTAINING PROTEIN"/>
    <property type="match status" value="1"/>
</dbReference>
<dbReference type="PANTHER" id="PTHR45348">
    <property type="entry name" value="HYPOTHETICAL OXIDOREDUCTASE (EUROFUNG)"/>
    <property type="match status" value="1"/>
</dbReference>
<dbReference type="AlphaFoldDB" id="A0A8S9A423"/>
<dbReference type="SMART" id="SM00829">
    <property type="entry name" value="PKS_ER"/>
    <property type="match status" value="1"/>
</dbReference>
<comment type="caution">
    <text evidence="4">The sequence shown here is derived from an EMBL/GenBank/DDBJ whole genome shotgun (WGS) entry which is preliminary data.</text>
</comment>
<dbReference type="InterPro" id="IPR013154">
    <property type="entry name" value="ADH-like_N"/>
</dbReference>
<dbReference type="GO" id="GO:0016651">
    <property type="term" value="F:oxidoreductase activity, acting on NAD(P)H"/>
    <property type="evidence" value="ECO:0007669"/>
    <property type="project" value="InterPro"/>
</dbReference>
<protein>
    <recommendedName>
        <fullName evidence="3">Enoyl reductase (ER) domain-containing protein</fullName>
    </recommendedName>
</protein>
<dbReference type="Pfam" id="PF08240">
    <property type="entry name" value="ADH_N"/>
    <property type="match status" value="1"/>
</dbReference>
<dbReference type="Gene3D" id="3.90.180.10">
    <property type="entry name" value="Medium-chain alcohol dehydrogenases, catalytic domain"/>
    <property type="match status" value="1"/>
</dbReference>
<keyword evidence="2" id="KW-0560">Oxidoreductase</keyword>
<sequence>MATTTTTPLPAGIPSTHPAVVITAPRAPLSILQRPTEPPGPGEALVHIEWTSSTPLDLHQADGSLLIDPPHVGGSSFGGTVLALGPVDANSTTAAAAHSKLSVGDQVFGMAWRESRERGFQTFITAPTYLMSKLPKGTTMQEAVTVSTNLVTVLHTFTKDLELEMPQWFVDSSPSSSNAKKHTSKGDKGDKKQWILVWGAASSVGQYALQVLKNWGYRNVIAVASKRHHQDLLTLGAAVCFDYAQEDVTDLIRSHVVAAAAASSASSSSPDNDAAIPLVLDCIGSLEGSLRPLTRLAEKGTKVAVMLPVINKHATEDEPPEYEMDATKVLEGEWKDGVVLRGVRTHHYTYNEFMKNHAQPDIVPALLEQGVVKPNKQRIVEGATLLERATNALKILRDRAQSGEKLVWRVDEKSARELFPDLLVSKADPTKAGTII</sequence>
<evidence type="ECO:0000259" key="3">
    <source>
        <dbReference type="SMART" id="SM00829"/>
    </source>
</evidence>
<dbReference type="VEuPathDB" id="FungiDB:SMAC_00250"/>
<evidence type="ECO:0000313" key="4">
    <source>
        <dbReference type="EMBL" id="KAA8636823.1"/>
    </source>
</evidence>
<dbReference type="InterPro" id="IPR020843">
    <property type="entry name" value="ER"/>
</dbReference>
<evidence type="ECO:0000256" key="2">
    <source>
        <dbReference type="ARBA" id="ARBA00023002"/>
    </source>
</evidence>
<dbReference type="CDD" id="cd08249">
    <property type="entry name" value="enoyl_reductase_like"/>
    <property type="match status" value="1"/>
</dbReference>
<dbReference type="InterPro" id="IPR047122">
    <property type="entry name" value="Trans-enoyl_RdTase-like"/>
</dbReference>
<dbReference type="SUPFAM" id="SSF50129">
    <property type="entry name" value="GroES-like"/>
    <property type="match status" value="1"/>
</dbReference>
<evidence type="ECO:0000256" key="1">
    <source>
        <dbReference type="ARBA" id="ARBA00008072"/>
    </source>
</evidence>
<comment type="similarity">
    <text evidence="1">Belongs to the zinc-containing alcohol dehydrogenase family.</text>
</comment>